<evidence type="ECO:0000256" key="1">
    <source>
        <dbReference type="ARBA" id="ARBA00004141"/>
    </source>
</evidence>
<gene>
    <name evidence="13" type="ORF">GDO86_007860</name>
</gene>
<dbReference type="GO" id="GO:0005886">
    <property type="term" value="C:plasma membrane"/>
    <property type="evidence" value="ECO:0007669"/>
    <property type="project" value="TreeGrafter"/>
</dbReference>
<feature type="transmembrane region" description="Helical" evidence="12">
    <location>
        <begin position="472"/>
        <end position="494"/>
    </location>
</feature>
<name>A0A8T2J3H3_9PIPI</name>
<evidence type="ECO:0008006" key="15">
    <source>
        <dbReference type="Google" id="ProtNLM"/>
    </source>
</evidence>
<dbReference type="GO" id="GO:0005412">
    <property type="term" value="F:D-glucose:sodium symporter activity"/>
    <property type="evidence" value="ECO:0007669"/>
    <property type="project" value="TreeGrafter"/>
</dbReference>
<dbReference type="AlphaFoldDB" id="A0A8T2J3H3"/>
<dbReference type="FunFam" id="1.20.1730.10:FF:000004">
    <property type="entry name" value="sodium/glucose cotransporter 5 isoform X1"/>
    <property type="match status" value="1"/>
</dbReference>
<feature type="transmembrane region" description="Helical" evidence="12">
    <location>
        <begin position="61"/>
        <end position="86"/>
    </location>
</feature>
<dbReference type="Gene3D" id="1.20.1730.10">
    <property type="entry name" value="Sodium/glucose cotransporter"/>
    <property type="match status" value="1"/>
</dbReference>
<feature type="transmembrane region" description="Helical" evidence="12">
    <location>
        <begin position="369"/>
        <end position="395"/>
    </location>
</feature>
<organism evidence="13 14">
    <name type="scientific">Hymenochirus boettgeri</name>
    <name type="common">Congo dwarf clawed frog</name>
    <dbReference type="NCBI Taxonomy" id="247094"/>
    <lineage>
        <taxon>Eukaryota</taxon>
        <taxon>Metazoa</taxon>
        <taxon>Chordata</taxon>
        <taxon>Craniata</taxon>
        <taxon>Vertebrata</taxon>
        <taxon>Euteleostomi</taxon>
        <taxon>Amphibia</taxon>
        <taxon>Batrachia</taxon>
        <taxon>Anura</taxon>
        <taxon>Pipoidea</taxon>
        <taxon>Pipidae</taxon>
        <taxon>Pipinae</taxon>
        <taxon>Hymenochirus</taxon>
    </lineage>
</organism>
<evidence type="ECO:0000256" key="7">
    <source>
        <dbReference type="ARBA" id="ARBA00023065"/>
    </source>
</evidence>
<feature type="transmembrane region" description="Helical" evidence="12">
    <location>
        <begin position="140"/>
        <end position="164"/>
    </location>
</feature>
<feature type="transmembrane region" description="Helical" evidence="12">
    <location>
        <begin position="514"/>
        <end position="539"/>
    </location>
</feature>
<feature type="transmembrane region" description="Helical" evidence="12">
    <location>
        <begin position="22"/>
        <end position="41"/>
    </location>
</feature>
<dbReference type="PANTHER" id="PTHR11819:SF96">
    <property type="entry name" value="SODIUM_GLUCOSE COTRANSPORTER 4"/>
    <property type="match status" value="1"/>
</dbReference>
<comment type="caution">
    <text evidence="13">The sequence shown here is derived from an EMBL/GenBank/DDBJ whole genome shotgun (WGS) entry which is preliminary data.</text>
</comment>
<dbReference type="InterPro" id="IPR018212">
    <property type="entry name" value="Na/solute_symporter_CS"/>
</dbReference>
<evidence type="ECO:0000256" key="8">
    <source>
        <dbReference type="ARBA" id="ARBA00023136"/>
    </source>
</evidence>
<feature type="transmembrane region" description="Helical" evidence="12">
    <location>
        <begin position="98"/>
        <end position="119"/>
    </location>
</feature>
<dbReference type="OrthoDB" id="6132759at2759"/>
<proteinExistence type="inferred from homology"/>
<keyword evidence="14" id="KW-1185">Reference proteome</keyword>
<evidence type="ECO:0000256" key="10">
    <source>
        <dbReference type="ARBA" id="ARBA00023201"/>
    </source>
</evidence>
<evidence type="ECO:0000313" key="14">
    <source>
        <dbReference type="Proteomes" id="UP000812440"/>
    </source>
</evidence>
<dbReference type="Pfam" id="PF00474">
    <property type="entry name" value="SSF"/>
    <property type="match status" value="1"/>
</dbReference>
<feature type="transmembrane region" description="Helical" evidence="12">
    <location>
        <begin position="645"/>
        <end position="668"/>
    </location>
</feature>
<accession>A0A8T2J3H3</accession>
<dbReference type="PROSITE" id="PS00457">
    <property type="entry name" value="NA_SOLUT_SYMP_2"/>
    <property type="match status" value="1"/>
</dbReference>
<evidence type="ECO:0000256" key="11">
    <source>
        <dbReference type="RuleBase" id="RU362091"/>
    </source>
</evidence>
<dbReference type="InterPro" id="IPR001734">
    <property type="entry name" value="Na/solute_symporter"/>
</dbReference>
<dbReference type="NCBIfam" id="TIGR00813">
    <property type="entry name" value="sss"/>
    <property type="match status" value="1"/>
</dbReference>
<keyword evidence="3" id="KW-0813">Transport</keyword>
<dbReference type="PANTHER" id="PTHR11819">
    <property type="entry name" value="SOLUTE CARRIER FAMILY 5"/>
    <property type="match status" value="1"/>
</dbReference>
<evidence type="ECO:0000256" key="3">
    <source>
        <dbReference type="ARBA" id="ARBA00022448"/>
    </source>
</evidence>
<evidence type="ECO:0000313" key="13">
    <source>
        <dbReference type="EMBL" id="KAG8436936.1"/>
    </source>
</evidence>
<keyword evidence="10" id="KW-0739">Sodium transport</keyword>
<dbReference type="Proteomes" id="UP000812440">
    <property type="component" value="Chromosome 4"/>
</dbReference>
<keyword evidence="4 12" id="KW-0812">Transmembrane</keyword>
<keyword evidence="5 12" id="KW-1133">Transmembrane helix</keyword>
<feature type="transmembrane region" description="Helical" evidence="12">
    <location>
        <begin position="202"/>
        <end position="221"/>
    </location>
</feature>
<feature type="transmembrane region" description="Helical" evidence="12">
    <location>
        <begin position="416"/>
        <end position="435"/>
    </location>
</feature>
<feature type="transmembrane region" description="Helical" evidence="12">
    <location>
        <begin position="301"/>
        <end position="322"/>
    </location>
</feature>
<evidence type="ECO:0000256" key="12">
    <source>
        <dbReference type="SAM" id="Phobius"/>
    </source>
</evidence>
<keyword evidence="6" id="KW-0915">Sodium</keyword>
<keyword evidence="8 12" id="KW-0472">Membrane</keyword>
<evidence type="ECO:0000256" key="6">
    <source>
        <dbReference type="ARBA" id="ARBA00023053"/>
    </source>
</evidence>
<comment type="subcellular location">
    <subcellularLocation>
        <location evidence="1">Membrane</location>
        <topology evidence="1">Multi-pass membrane protein</topology>
    </subcellularLocation>
</comment>
<evidence type="ECO:0000256" key="9">
    <source>
        <dbReference type="ARBA" id="ARBA00023180"/>
    </source>
</evidence>
<keyword evidence="7" id="KW-0406">Ion transport</keyword>
<dbReference type="EMBL" id="JAACNH010000007">
    <property type="protein sequence ID" value="KAG8436936.1"/>
    <property type="molecule type" value="Genomic_DNA"/>
</dbReference>
<feature type="transmembrane region" description="Helical" evidence="12">
    <location>
        <begin position="262"/>
        <end position="280"/>
    </location>
</feature>
<feature type="transmembrane region" description="Helical" evidence="12">
    <location>
        <begin position="447"/>
        <end position="465"/>
    </location>
</feature>
<sequence>METVTEAPSDGTQPAKFGVPDIIVVVIYFVFVLGVGIWSSIRASRGTVGGYFLAGRTMTWLPIGASLMSSNVGSGLFVGMAGSGAAGGLAVGGFEWNASWVLVALGWIFVPVYIASGVVTMPEYLKKRFGGNRIRIYMSILSLILYIFTKISTDIYSGALFIQVSLGWDIYLSTVILLAVTAIYTIAGGLTAVIYTDAFQTVIMVVGAFVLMFISFEKIGWYPGLEQKYMEAIPKIIVPNTTCHLPRADSFNMLRDPITGDLPWPGLIFGLTVLATWVWCTDQVIVQRSLAAKNLSHAKGGSIVGGYLKILPTFFVVLPGMISRALYPDEIGCVDPAECLKYCGIELSCSNTAYPKLVITLLPVGLKGLMIAVIMAALMSSLTSIFNSASTIFTLDVWLHVRKNAKEQELMIVGRVFIVILVVLSILWIPIIQAANSGLLFDYMQSVTSYLSPPVTAVFVLAIFIKRVNEPGAFWGLVIGLGVGLIRMVMDFVYTAPSCGQEDTRPSVLKNVHYLYFAIILFSLTAIITLVISLCTPAIPEKDLARMTWWTRNSNIYKENGVHQVQDIAEIHTAIEKEPVPSVEVLQNCTAEQEQNNYHEASTHSFWKKLYFWFCGISINPEVKLSDEEQNKLQRKLTSIEEKPFWRFICDINAVTLLAINVFLWGYFA</sequence>
<evidence type="ECO:0000256" key="5">
    <source>
        <dbReference type="ARBA" id="ARBA00022989"/>
    </source>
</evidence>
<reference evidence="13" key="1">
    <citation type="thesis" date="2020" institute="ProQuest LLC" country="789 East Eisenhower Parkway, Ann Arbor, MI, USA">
        <title>Comparative Genomics and Chromosome Evolution.</title>
        <authorList>
            <person name="Mudd A.B."/>
        </authorList>
    </citation>
    <scope>NUCLEOTIDE SEQUENCE</scope>
    <source>
        <strain evidence="13">Female2</strain>
        <tissue evidence="13">Blood</tissue>
    </source>
</reference>
<dbReference type="InterPro" id="IPR038377">
    <property type="entry name" value="Na/Glc_symporter_sf"/>
</dbReference>
<keyword evidence="9" id="KW-0325">Glycoprotein</keyword>
<dbReference type="PROSITE" id="PS50283">
    <property type="entry name" value="NA_SOLUT_SYMP_3"/>
    <property type="match status" value="1"/>
</dbReference>
<evidence type="ECO:0000256" key="4">
    <source>
        <dbReference type="ARBA" id="ARBA00022692"/>
    </source>
</evidence>
<protein>
    <recommendedName>
        <fullName evidence="15">Sodium/glucose cotransporter 4</fullName>
    </recommendedName>
</protein>
<dbReference type="PROSITE" id="PS00456">
    <property type="entry name" value="NA_SOLUT_SYMP_1"/>
    <property type="match status" value="1"/>
</dbReference>
<feature type="transmembrane region" description="Helical" evidence="12">
    <location>
        <begin position="170"/>
        <end position="195"/>
    </location>
</feature>
<evidence type="ECO:0000256" key="2">
    <source>
        <dbReference type="ARBA" id="ARBA00006434"/>
    </source>
</evidence>
<comment type="similarity">
    <text evidence="2 11">Belongs to the sodium:solute symporter (SSF) (TC 2.A.21) family.</text>
</comment>